<evidence type="ECO:0000313" key="1">
    <source>
        <dbReference type="EMBL" id="CNG74391.1"/>
    </source>
</evidence>
<gene>
    <name evidence="1" type="ORF">ERS008530_04586</name>
</gene>
<organism evidence="1 2">
    <name type="scientific">Yersinia intermedia</name>
    <dbReference type="NCBI Taxonomy" id="631"/>
    <lineage>
        <taxon>Bacteria</taxon>
        <taxon>Pseudomonadati</taxon>
        <taxon>Pseudomonadota</taxon>
        <taxon>Gammaproteobacteria</taxon>
        <taxon>Enterobacterales</taxon>
        <taxon>Yersiniaceae</taxon>
        <taxon>Yersinia</taxon>
    </lineage>
</organism>
<dbReference type="EMBL" id="CPZJ01000032">
    <property type="protein sequence ID" value="CNG74391.1"/>
    <property type="molecule type" value="Genomic_DNA"/>
</dbReference>
<sequence>MMEYTLLPERRTSLAGFLRAGVAQMSHYSAAADTSFENPRVLGSIPSPGTTI</sequence>
<reference evidence="1 2" key="1">
    <citation type="submission" date="2015-03" db="EMBL/GenBank/DDBJ databases">
        <authorList>
            <person name="Murphy D."/>
        </authorList>
    </citation>
    <scope>NUCLEOTIDE SEQUENCE [LARGE SCALE GENOMIC DNA]</scope>
    <source>
        <strain evidence="1 2">BR165/97</strain>
    </source>
</reference>
<protein>
    <submittedName>
        <fullName evidence="1">Uncharacterized protein</fullName>
    </submittedName>
</protein>
<proteinExistence type="predicted"/>
<evidence type="ECO:0000313" key="2">
    <source>
        <dbReference type="Proteomes" id="UP000038750"/>
    </source>
</evidence>
<name>A0A0T9N3I1_YERIN</name>
<dbReference type="AlphaFoldDB" id="A0A0T9N3I1"/>
<dbReference type="Proteomes" id="UP000038750">
    <property type="component" value="Unassembled WGS sequence"/>
</dbReference>
<accession>A0A0T9N3I1</accession>